<organism evidence="1 2">
    <name type="scientific">Cryptococcus wingfieldii CBS 7118</name>
    <dbReference type="NCBI Taxonomy" id="1295528"/>
    <lineage>
        <taxon>Eukaryota</taxon>
        <taxon>Fungi</taxon>
        <taxon>Dikarya</taxon>
        <taxon>Basidiomycota</taxon>
        <taxon>Agaricomycotina</taxon>
        <taxon>Tremellomycetes</taxon>
        <taxon>Tremellales</taxon>
        <taxon>Cryptococcaceae</taxon>
        <taxon>Cryptococcus</taxon>
    </lineage>
</organism>
<dbReference type="GeneID" id="30197132"/>
<name>A0A1E3HUL4_9TREE</name>
<keyword evidence="2" id="KW-1185">Reference proteome</keyword>
<dbReference type="OrthoDB" id="6513042at2759"/>
<sequence length="115" mass="13093">MCANNVPHDLIIEILQDAVADIKRFRDRAKQGRLSKADKELVELCNDSPFMQLVRAGFNTNPLLLDVAAILECRALQDLSLPLFRLLLHLSHLRVNSSFWTRRRPEGMRGGGTQR</sequence>
<dbReference type="AlphaFoldDB" id="A0A1E3HUL4"/>
<comment type="caution">
    <text evidence="1">The sequence shown here is derived from an EMBL/GenBank/DDBJ whole genome shotgun (WGS) entry which is preliminary data.</text>
</comment>
<dbReference type="EMBL" id="AWGH01000046">
    <property type="protein sequence ID" value="ODN79171.1"/>
    <property type="molecule type" value="Genomic_DNA"/>
</dbReference>
<proteinExistence type="predicted"/>
<dbReference type="RefSeq" id="XP_019028138.1">
    <property type="nucleotide sequence ID" value="XM_019179902.1"/>
</dbReference>
<dbReference type="Proteomes" id="UP000094819">
    <property type="component" value="Unassembled WGS sequence"/>
</dbReference>
<gene>
    <name evidence="1" type="ORF">L198_07921</name>
</gene>
<reference evidence="1 2" key="1">
    <citation type="submission" date="2016-06" db="EMBL/GenBank/DDBJ databases">
        <title>Evolution of pathogenesis and genome organization in the Tremellales.</title>
        <authorList>
            <person name="Cuomo C."/>
            <person name="Litvintseva A."/>
            <person name="Heitman J."/>
            <person name="Chen Y."/>
            <person name="Sun S."/>
            <person name="Springer D."/>
            <person name="Dromer F."/>
            <person name="Young S."/>
            <person name="Zeng Q."/>
            <person name="Chapman S."/>
            <person name="Gujja S."/>
            <person name="Saif S."/>
            <person name="Birren B."/>
        </authorList>
    </citation>
    <scope>NUCLEOTIDE SEQUENCE [LARGE SCALE GENOMIC DNA]</scope>
    <source>
        <strain evidence="1 2">CBS 7118</strain>
    </source>
</reference>
<evidence type="ECO:0000313" key="1">
    <source>
        <dbReference type="EMBL" id="ODN79171.1"/>
    </source>
</evidence>
<evidence type="ECO:0000313" key="2">
    <source>
        <dbReference type="Proteomes" id="UP000094819"/>
    </source>
</evidence>
<protein>
    <submittedName>
        <fullName evidence="1">Uncharacterized protein</fullName>
    </submittedName>
</protein>
<accession>A0A1E3HUL4</accession>